<feature type="compositionally biased region" description="Low complexity" evidence="1">
    <location>
        <begin position="33"/>
        <end position="53"/>
    </location>
</feature>
<dbReference type="EMBL" id="QURH01000352">
    <property type="protein sequence ID" value="RFU39386.1"/>
    <property type="molecule type" value="Genomic_DNA"/>
</dbReference>
<evidence type="ECO:0000313" key="2">
    <source>
        <dbReference type="EMBL" id="RFU39386.1"/>
    </source>
</evidence>
<feature type="non-terminal residue" evidence="2">
    <location>
        <position position="1"/>
    </location>
</feature>
<evidence type="ECO:0000256" key="1">
    <source>
        <dbReference type="SAM" id="MobiDB-lite"/>
    </source>
</evidence>
<organism evidence="2 3">
    <name type="scientific">Actinomadura logoneensis</name>
    <dbReference type="NCBI Taxonomy" id="2293572"/>
    <lineage>
        <taxon>Bacteria</taxon>
        <taxon>Bacillati</taxon>
        <taxon>Actinomycetota</taxon>
        <taxon>Actinomycetes</taxon>
        <taxon>Streptosporangiales</taxon>
        <taxon>Thermomonosporaceae</taxon>
        <taxon>Actinomadura</taxon>
    </lineage>
</organism>
<feature type="compositionally biased region" description="Low complexity" evidence="1">
    <location>
        <begin position="1"/>
        <end position="19"/>
    </location>
</feature>
<dbReference type="AlphaFoldDB" id="A0A372JHX5"/>
<proteinExistence type="predicted"/>
<sequence length="72" mass="7251">AAKAGAAGRPDAPGDDASALWKSLDRGEDPTEATDPAATDSADTRDSTATSDAGASEKADDMSDDAAAQRRR</sequence>
<protein>
    <submittedName>
        <fullName evidence="2">Uncharacterized protein</fullName>
    </submittedName>
</protein>
<name>A0A372JHX5_9ACTN</name>
<dbReference type="Proteomes" id="UP000261811">
    <property type="component" value="Unassembled WGS sequence"/>
</dbReference>
<accession>A0A372JHX5</accession>
<feature type="region of interest" description="Disordered" evidence="1">
    <location>
        <begin position="1"/>
        <end position="72"/>
    </location>
</feature>
<keyword evidence="3" id="KW-1185">Reference proteome</keyword>
<comment type="caution">
    <text evidence="2">The sequence shown here is derived from an EMBL/GenBank/DDBJ whole genome shotgun (WGS) entry which is preliminary data.</text>
</comment>
<gene>
    <name evidence="2" type="ORF">DZF91_22675</name>
</gene>
<evidence type="ECO:0000313" key="3">
    <source>
        <dbReference type="Proteomes" id="UP000261811"/>
    </source>
</evidence>
<reference evidence="2 3" key="1">
    <citation type="submission" date="2018-08" db="EMBL/GenBank/DDBJ databases">
        <title>Actinomadura jelena sp. nov., a novel Actinomycete isolated from soil in Chad.</title>
        <authorList>
            <person name="Shi L."/>
        </authorList>
    </citation>
    <scope>NUCLEOTIDE SEQUENCE [LARGE SCALE GENOMIC DNA]</scope>
    <source>
        <strain evidence="2 3">NEAU-G17</strain>
    </source>
</reference>